<sequence>MSVIKELNRIMSAVLGTSIRLLLILMAVFLLYEGSVRGYRFGYRLFSPDTWDEQQGITELPALDRDFEVRKGESIEEIAADLADQDLIWNRNAFWLTARFYEYKPQPGVYRINRNMNIREILDAISGKGTEEKETKETSAKS</sequence>
<dbReference type="EMBL" id="FOIL01000010">
    <property type="protein sequence ID" value="SET26407.1"/>
    <property type="molecule type" value="Genomic_DNA"/>
</dbReference>
<dbReference type="Gene3D" id="3.30.1490.480">
    <property type="entry name" value="Endolytic murein transglycosylase"/>
    <property type="match status" value="1"/>
</dbReference>
<dbReference type="OrthoDB" id="9810667at2"/>
<feature type="transmembrane region" description="Helical" evidence="1">
    <location>
        <begin position="12"/>
        <end position="32"/>
    </location>
</feature>
<evidence type="ECO:0000313" key="3">
    <source>
        <dbReference type="Proteomes" id="UP000199820"/>
    </source>
</evidence>
<dbReference type="STRING" id="1526.SAMN02910262_01750"/>
<name>A0A1I0D2T9_9FIRM</name>
<organism evidence="2 3">
    <name type="scientific">[Clostridium] aminophilum</name>
    <dbReference type="NCBI Taxonomy" id="1526"/>
    <lineage>
        <taxon>Bacteria</taxon>
        <taxon>Bacillati</taxon>
        <taxon>Bacillota</taxon>
        <taxon>Clostridia</taxon>
        <taxon>Lachnospirales</taxon>
        <taxon>Lachnospiraceae</taxon>
    </lineage>
</organism>
<gene>
    <name evidence="2" type="ORF">SAMN04487771_101011</name>
</gene>
<keyword evidence="3" id="KW-1185">Reference proteome</keyword>
<dbReference type="Pfam" id="PF02618">
    <property type="entry name" value="YceG"/>
    <property type="match status" value="1"/>
</dbReference>
<dbReference type="Proteomes" id="UP000199820">
    <property type="component" value="Unassembled WGS sequence"/>
</dbReference>
<dbReference type="eggNOG" id="COG1559">
    <property type="taxonomic scope" value="Bacteria"/>
</dbReference>
<keyword evidence="1" id="KW-0472">Membrane</keyword>
<dbReference type="RefSeq" id="WP_074649009.1">
    <property type="nucleotide sequence ID" value="NZ_FOIL01000010.1"/>
</dbReference>
<evidence type="ECO:0000313" key="2">
    <source>
        <dbReference type="EMBL" id="SET26407.1"/>
    </source>
</evidence>
<evidence type="ECO:0000256" key="1">
    <source>
        <dbReference type="SAM" id="Phobius"/>
    </source>
</evidence>
<accession>A0A1I0D2T9</accession>
<keyword evidence="1" id="KW-1133">Transmembrane helix</keyword>
<protein>
    <submittedName>
        <fullName evidence="2">YceG-like family protein</fullName>
    </submittedName>
</protein>
<reference evidence="2 3" key="1">
    <citation type="submission" date="2016-10" db="EMBL/GenBank/DDBJ databases">
        <authorList>
            <person name="de Groot N.N."/>
        </authorList>
    </citation>
    <scope>NUCLEOTIDE SEQUENCE [LARGE SCALE GENOMIC DNA]</scope>
    <source>
        <strain evidence="2 3">KH1P1</strain>
    </source>
</reference>
<dbReference type="AlphaFoldDB" id="A0A1I0D2T9"/>
<dbReference type="InterPro" id="IPR003770">
    <property type="entry name" value="MLTG-like"/>
</dbReference>
<keyword evidence="1" id="KW-0812">Transmembrane</keyword>
<proteinExistence type="predicted"/>